<gene>
    <name evidence="4" type="ORF">GCM10023092_16120</name>
</gene>
<name>A0ABP8MSW4_9BACT</name>
<keyword evidence="1 3" id="KW-0929">Antimicrobial</keyword>
<evidence type="ECO:0000313" key="5">
    <source>
        <dbReference type="Proteomes" id="UP001501410"/>
    </source>
</evidence>
<dbReference type="InterPro" id="IPR023347">
    <property type="entry name" value="Lysozyme_dom_sf"/>
</dbReference>
<accession>A0ABP8MSW4</accession>
<comment type="similarity">
    <text evidence="3">Belongs to the glycosyl hydrolase 24 family.</text>
</comment>
<dbReference type="Gene3D" id="2.180.10.10">
    <property type="entry name" value="RHS repeat-associated core"/>
    <property type="match status" value="1"/>
</dbReference>
<dbReference type="Proteomes" id="UP001501410">
    <property type="component" value="Unassembled WGS sequence"/>
</dbReference>
<evidence type="ECO:0000256" key="2">
    <source>
        <dbReference type="ARBA" id="ARBA00022638"/>
    </source>
</evidence>
<proteinExistence type="inferred from homology"/>
<sequence>MLWNSSSLRDNNGPWTVSLRELVNNYADETALASFFDGWSGGSAALAGATMPDYKLTTVYNASPARAITDMVLEAGAADVEDVITDEEDVTAFELGKLAVTGGMLSVDEMTSAIVYGTAGDTISLGEHHIYGSSRVGVQRYDSLQLANLLNLSDAGAVRSTLMSRVPWYSYAYADVISSSKKQEYDGTINTYSGVLNNTRNLGRRYYELTDHLGNVLATVLDRKTGVKVGEAPTLYDHWSADLASVTDYYPGGMMMPGRNLEWDWSRMGSQSQQKDDEIYGKGNTYAFKYRMEDARINRFFSSDPLHEKYPYNSDYAFSENRLIDAVEFEGLESVIYTIIRNLNKDGTSTKVITEKQLKNNGPLGDGAAVILVKDGVKHYMYGDKSKDMKDFIVSYEGYEKSVYPSVEGGNPTGGVGHKLTDQETKQFPVGTKLSEERITNWFQADWKRMTGGIEKNPVTSELQGGQKEAMTDFAFNGLADKVSGFKKG</sequence>
<keyword evidence="2 3" id="KW-0081">Bacteriolytic enzyme</keyword>
<dbReference type="SUPFAM" id="SSF53955">
    <property type="entry name" value="Lysozyme-like"/>
    <property type="match status" value="1"/>
</dbReference>
<dbReference type="Pfam" id="PF00959">
    <property type="entry name" value="Phage_lysozyme"/>
    <property type="match status" value="1"/>
</dbReference>
<evidence type="ECO:0000313" key="4">
    <source>
        <dbReference type="EMBL" id="GAA4454298.1"/>
    </source>
</evidence>
<keyword evidence="3" id="KW-0326">Glycosidase</keyword>
<reference evidence="5" key="1">
    <citation type="journal article" date="2019" name="Int. J. Syst. Evol. Microbiol.">
        <title>The Global Catalogue of Microorganisms (GCM) 10K type strain sequencing project: providing services to taxonomists for standard genome sequencing and annotation.</title>
        <authorList>
            <consortium name="The Broad Institute Genomics Platform"/>
            <consortium name="The Broad Institute Genome Sequencing Center for Infectious Disease"/>
            <person name="Wu L."/>
            <person name="Ma J."/>
        </authorList>
    </citation>
    <scope>NUCLEOTIDE SEQUENCE [LARGE SCALE GENOMIC DNA]</scope>
    <source>
        <strain evidence="5">JCM 31921</strain>
    </source>
</reference>
<comment type="caution">
    <text evidence="4">The sequence shown here is derived from an EMBL/GenBank/DDBJ whole genome shotgun (WGS) entry which is preliminary data.</text>
</comment>
<dbReference type="Gene3D" id="1.10.530.40">
    <property type="match status" value="1"/>
</dbReference>
<protein>
    <recommendedName>
        <fullName evidence="3">Lysozyme</fullName>
        <ecNumber evidence="3">3.2.1.17</ecNumber>
    </recommendedName>
</protein>
<keyword evidence="5" id="KW-1185">Reference proteome</keyword>
<comment type="catalytic activity">
    <reaction evidence="3">
        <text>Hydrolysis of (1-&gt;4)-beta-linkages between N-acetylmuramic acid and N-acetyl-D-glucosamine residues in a peptidoglycan and between N-acetyl-D-glucosamine residues in chitodextrins.</text>
        <dbReference type="EC" id="3.2.1.17"/>
    </reaction>
</comment>
<evidence type="ECO:0000256" key="3">
    <source>
        <dbReference type="RuleBase" id="RU003788"/>
    </source>
</evidence>
<dbReference type="EMBL" id="BAABEZ010000022">
    <property type="protein sequence ID" value="GAA4454298.1"/>
    <property type="molecule type" value="Genomic_DNA"/>
</dbReference>
<dbReference type="InterPro" id="IPR002196">
    <property type="entry name" value="Glyco_hydro_24"/>
</dbReference>
<evidence type="ECO:0000256" key="1">
    <source>
        <dbReference type="ARBA" id="ARBA00022529"/>
    </source>
</evidence>
<organism evidence="4 5">
    <name type="scientific">Rurimicrobium arvi</name>
    <dbReference type="NCBI Taxonomy" id="2049916"/>
    <lineage>
        <taxon>Bacteria</taxon>
        <taxon>Pseudomonadati</taxon>
        <taxon>Bacteroidota</taxon>
        <taxon>Chitinophagia</taxon>
        <taxon>Chitinophagales</taxon>
        <taxon>Chitinophagaceae</taxon>
        <taxon>Rurimicrobium</taxon>
    </lineage>
</organism>
<dbReference type="InterPro" id="IPR023346">
    <property type="entry name" value="Lysozyme-like_dom_sf"/>
</dbReference>
<keyword evidence="3" id="KW-0378">Hydrolase</keyword>
<dbReference type="EC" id="3.2.1.17" evidence="3"/>